<evidence type="ECO:0000259" key="6">
    <source>
        <dbReference type="Pfam" id="PF13515"/>
    </source>
</evidence>
<evidence type="ECO:0000256" key="2">
    <source>
        <dbReference type="ARBA" id="ARBA00022692"/>
    </source>
</evidence>
<feature type="transmembrane region" description="Helical" evidence="5">
    <location>
        <begin position="287"/>
        <end position="308"/>
    </location>
</feature>
<feature type="transmembrane region" description="Helical" evidence="5">
    <location>
        <begin position="245"/>
        <end position="275"/>
    </location>
</feature>
<feature type="transmembrane region" description="Helical" evidence="5">
    <location>
        <begin position="219"/>
        <end position="238"/>
    </location>
</feature>
<evidence type="ECO:0000313" key="7">
    <source>
        <dbReference type="EMBL" id="BBM48694.1"/>
    </source>
</evidence>
<sequence length="346" mass="38537">MIKKDIKKILSEILKLKEIKNTKDLPLLASLAMAVPILIGLLSNNLKLGITASLAAIMVVYFPLEGSFSERILMLIGCSFGFISVYTIGLIFSFNRIISVTVFGITAGIIHWTVSHFKLKPPKDFFFIMLCSTAISIPHQAISKIAENIGYLTFGTLSTCLIVFLYCLIVGKKSSLNKTMNIPHIPLEIKKNVIESVIFAVFLSIALGAGYYLNLANPYWVAVACIAVMQGSSARHIFLRSIQRVIGTLIGVIFCWGILLLVNNPWEICILIIIFQFIVEYLVPRNYGIAMIFITPMTIFLSEASTLFSKNHILFIQGRFFNTLVGSLIGIVGGYIVYHEKIREII</sequence>
<organism evidence="7 8">
    <name type="scientific">Leptotrichia wadei</name>
    <dbReference type="NCBI Taxonomy" id="157687"/>
    <lineage>
        <taxon>Bacteria</taxon>
        <taxon>Fusobacteriati</taxon>
        <taxon>Fusobacteriota</taxon>
        <taxon>Fusobacteriia</taxon>
        <taxon>Fusobacteriales</taxon>
        <taxon>Leptotrichiaceae</taxon>
        <taxon>Leptotrichia</taxon>
    </lineage>
</organism>
<feature type="transmembrane region" description="Helical" evidence="5">
    <location>
        <begin position="192"/>
        <end position="213"/>
    </location>
</feature>
<feature type="domain" description="Integral membrane bound transporter" evidence="6">
    <location>
        <begin position="205"/>
        <end position="332"/>
    </location>
</feature>
<dbReference type="AlphaFoldDB" id="A0A510KAR6"/>
<keyword evidence="4 5" id="KW-0472">Membrane</keyword>
<dbReference type="EMBL" id="AP019834">
    <property type="protein sequence ID" value="BBM48694.1"/>
    <property type="molecule type" value="Genomic_DNA"/>
</dbReference>
<accession>A0A510KAR6</accession>
<feature type="transmembrane region" description="Helical" evidence="5">
    <location>
        <begin position="48"/>
        <end position="64"/>
    </location>
</feature>
<evidence type="ECO:0000256" key="5">
    <source>
        <dbReference type="SAM" id="Phobius"/>
    </source>
</evidence>
<dbReference type="GO" id="GO:0016020">
    <property type="term" value="C:membrane"/>
    <property type="evidence" value="ECO:0007669"/>
    <property type="project" value="UniProtKB-SubCell"/>
</dbReference>
<evidence type="ECO:0000256" key="3">
    <source>
        <dbReference type="ARBA" id="ARBA00022989"/>
    </source>
</evidence>
<dbReference type="Pfam" id="PF13515">
    <property type="entry name" value="FUSC_2"/>
    <property type="match status" value="1"/>
</dbReference>
<evidence type="ECO:0000256" key="1">
    <source>
        <dbReference type="ARBA" id="ARBA00004141"/>
    </source>
</evidence>
<dbReference type="Proteomes" id="UP000321397">
    <property type="component" value="Chromosome"/>
</dbReference>
<dbReference type="InterPro" id="IPR049453">
    <property type="entry name" value="Memb_transporter_dom"/>
</dbReference>
<feature type="transmembrane region" description="Helical" evidence="5">
    <location>
        <begin position="71"/>
        <end position="91"/>
    </location>
</feature>
<proteinExistence type="predicted"/>
<feature type="transmembrane region" description="Helical" evidence="5">
    <location>
        <begin position="320"/>
        <end position="338"/>
    </location>
</feature>
<name>A0A510KAR6_9FUSO</name>
<comment type="subcellular location">
    <subcellularLocation>
        <location evidence="1">Membrane</location>
        <topology evidence="1">Multi-pass membrane protein</topology>
    </subcellularLocation>
</comment>
<evidence type="ECO:0000256" key="4">
    <source>
        <dbReference type="ARBA" id="ARBA00023136"/>
    </source>
</evidence>
<feature type="transmembrane region" description="Helical" evidence="5">
    <location>
        <begin position="149"/>
        <end position="171"/>
    </location>
</feature>
<feature type="transmembrane region" description="Helical" evidence="5">
    <location>
        <begin position="97"/>
        <end position="114"/>
    </location>
</feature>
<protein>
    <recommendedName>
        <fullName evidence="6">Integral membrane bound transporter domain-containing protein</fullName>
    </recommendedName>
</protein>
<dbReference type="RefSeq" id="WP_146962245.1">
    <property type="nucleotide sequence ID" value="NZ_AP019834.1"/>
</dbReference>
<evidence type="ECO:0000313" key="8">
    <source>
        <dbReference type="Proteomes" id="UP000321397"/>
    </source>
</evidence>
<gene>
    <name evidence="7" type="ORF">JMUB3933_2220</name>
</gene>
<reference evidence="7 8" key="1">
    <citation type="submission" date="2019-07" db="EMBL/GenBank/DDBJ databases">
        <title>Complete Genome Sequence of Leptotrichia wadei Strain JMUB3933.</title>
        <authorList>
            <person name="Watanabe S."/>
            <person name="Cui L."/>
        </authorList>
    </citation>
    <scope>NUCLEOTIDE SEQUENCE [LARGE SCALE GENOMIC DNA]</scope>
    <source>
        <strain evidence="7 8">JMUB3933</strain>
    </source>
</reference>
<keyword evidence="3 5" id="KW-1133">Transmembrane helix</keyword>
<keyword evidence="2 5" id="KW-0812">Transmembrane</keyword>